<name>A0A2H0KQ14_9BACT</name>
<dbReference type="SUPFAM" id="SSF158446">
    <property type="entry name" value="IVS-encoded protein-like"/>
    <property type="match status" value="1"/>
</dbReference>
<comment type="caution">
    <text evidence="2">The sequence shown here is derived from an EMBL/GenBank/DDBJ whole genome shotgun (WGS) entry which is preliminary data.</text>
</comment>
<dbReference type="Pfam" id="PF22296">
    <property type="entry name" value="bAvd"/>
    <property type="match status" value="1"/>
</dbReference>
<dbReference type="InterPro" id="IPR036583">
    <property type="entry name" value="23S_rRNA_IVS_sf"/>
</dbReference>
<gene>
    <name evidence="2" type="ORF">COV85_03145</name>
</gene>
<dbReference type="CDD" id="cd16376">
    <property type="entry name" value="Avd_like"/>
    <property type="match status" value="1"/>
</dbReference>
<accession>A0A2H0KQ14</accession>
<evidence type="ECO:0000313" key="3">
    <source>
        <dbReference type="Proteomes" id="UP000231550"/>
    </source>
</evidence>
<proteinExistence type="predicted"/>
<dbReference type="InterPro" id="IPR055360">
    <property type="entry name" value="bAvd"/>
</dbReference>
<protein>
    <recommendedName>
        <fullName evidence="1">bAvd-like domain-containing protein</fullName>
    </recommendedName>
</protein>
<dbReference type="Proteomes" id="UP000231550">
    <property type="component" value="Unassembled WGS sequence"/>
</dbReference>
<sequence>MSRYEHIRIFQCAYMLTIEIYKTTGNFSREFKYTLGEKLKNSAHEILDAIMRTNSMPDKEKEKCFPEIDFKKENLRVYLRIAADLKLISPGRLGVLNERIEELGRQLGGWQKWTAKSR</sequence>
<evidence type="ECO:0000313" key="2">
    <source>
        <dbReference type="EMBL" id="PIQ74258.1"/>
    </source>
</evidence>
<dbReference type="Gene3D" id="1.20.1440.60">
    <property type="entry name" value="23S rRNA-intervening sequence"/>
    <property type="match status" value="1"/>
</dbReference>
<dbReference type="AlphaFoldDB" id="A0A2H0KQ14"/>
<organism evidence="2 3">
    <name type="scientific">Candidatus Portnoybacteria bacterium CG11_big_fil_rev_8_21_14_0_20_44_10</name>
    <dbReference type="NCBI Taxonomy" id="1974818"/>
    <lineage>
        <taxon>Bacteria</taxon>
        <taxon>Candidatus Portnoyibacteriota</taxon>
    </lineage>
</organism>
<feature type="domain" description="bAvd-like" evidence="1">
    <location>
        <begin position="16"/>
        <end position="112"/>
    </location>
</feature>
<evidence type="ECO:0000259" key="1">
    <source>
        <dbReference type="Pfam" id="PF22296"/>
    </source>
</evidence>
<dbReference type="EMBL" id="PCVN01000081">
    <property type="protein sequence ID" value="PIQ74258.1"/>
    <property type="molecule type" value="Genomic_DNA"/>
</dbReference>
<reference evidence="2 3" key="1">
    <citation type="submission" date="2017-09" db="EMBL/GenBank/DDBJ databases">
        <title>Depth-based differentiation of microbial function through sediment-hosted aquifers and enrichment of novel symbionts in the deep terrestrial subsurface.</title>
        <authorList>
            <person name="Probst A.J."/>
            <person name="Ladd B."/>
            <person name="Jarett J.K."/>
            <person name="Geller-Mcgrath D.E."/>
            <person name="Sieber C.M."/>
            <person name="Emerson J.B."/>
            <person name="Anantharaman K."/>
            <person name="Thomas B.C."/>
            <person name="Malmstrom R."/>
            <person name="Stieglmeier M."/>
            <person name="Klingl A."/>
            <person name="Woyke T."/>
            <person name="Ryan C.M."/>
            <person name="Banfield J.F."/>
        </authorList>
    </citation>
    <scope>NUCLEOTIDE SEQUENCE [LARGE SCALE GENOMIC DNA]</scope>
    <source>
        <strain evidence="2">CG11_big_fil_rev_8_21_14_0_20_44_10</strain>
    </source>
</reference>